<dbReference type="Proteomes" id="UP001642483">
    <property type="component" value="Unassembled WGS sequence"/>
</dbReference>
<evidence type="ECO:0000256" key="1">
    <source>
        <dbReference type="ARBA" id="ARBA00022884"/>
    </source>
</evidence>
<dbReference type="PANTHER" id="PTHR48025">
    <property type="entry name" value="OS02G0815200 PROTEIN"/>
    <property type="match status" value="1"/>
</dbReference>
<dbReference type="InterPro" id="IPR012677">
    <property type="entry name" value="Nucleotide-bd_a/b_plait_sf"/>
</dbReference>
<dbReference type="CDD" id="cd12343">
    <property type="entry name" value="RRM1_2_CoAA_like"/>
    <property type="match status" value="1"/>
</dbReference>
<evidence type="ECO:0000313" key="6">
    <source>
        <dbReference type="Proteomes" id="UP001642483"/>
    </source>
</evidence>
<dbReference type="SUPFAM" id="SSF54928">
    <property type="entry name" value="RNA-binding domain, RBD"/>
    <property type="match status" value="2"/>
</dbReference>
<gene>
    <name evidence="5" type="ORF">CVLEPA_LOCUS10604</name>
</gene>
<keyword evidence="6" id="KW-1185">Reference proteome</keyword>
<comment type="caution">
    <text evidence="5">The sequence shown here is derived from an EMBL/GenBank/DDBJ whole genome shotgun (WGS) entry which is preliminary data.</text>
</comment>
<dbReference type="PANTHER" id="PTHR48025:SF1">
    <property type="entry name" value="RRM DOMAIN-CONTAINING PROTEIN"/>
    <property type="match status" value="1"/>
</dbReference>
<proteinExistence type="predicted"/>
<feature type="compositionally biased region" description="Low complexity" evidence="3">
    <location>
        <begin position="176"/>
        <end position="186"/>
    </location>
</feature>
<organism evidence="5 6">
    <name type="scientific">Clavelina lepadiformis</name>
    <name type="common">Light-bulb sea squirt</name>
    <name type="synonym">Ascidia lepadiformis</name>
    <dbReference type="NCBI Taxonomy" id="159417"/>
    <lineage>
        <taxon>Eukaryota</taxon>
        <taxon>Metazoa</taxon>
        <taxon>Chordata</taxon>
        <taxon>Tunicata</taxon>
        <taxon>Ascidiacea</taxon>
        <taxon>Aplousobranchia</taxon>
        <taxon>Clavelinidae</taxon>
        <taxon>Clavelina</taxon>
    </lineage>
</organism>
<dbReference type="EMBL" id="CAWYQH010000068">
    <property type="protein sequence ID" value="CAK8680341.1"/>
    <property type="molecule type" value="Genomic_DNA"/>
</dbReference>
<dbReference type="InterPro" id="IPR035979">
    <property type="entry name" value="RBD_domain_sf"/>
</dbReference>
<reference evidence="5 6" key="1">
    <citation type="submission" date="2024-02" db="EMBL/GenBank/DDBJ databases">
        <authorList>
            <person name="Daric V."/>
            <person name="Darras S."/>
        </authorList>
    </citation>
    <scope>NUCLEOTIDE SEQUENCE [LARGE SCALE GENOMIC DNA]</scope>
</reference>
<sequence length="326" mass="35677">MVKIFVGRLTENVKKSELEELFKAFGEVTDCSVLKNYGFVHMADMEEAKAAIAGLDKHELDGNVINVELSTTKVAKATKLFVGNLPPETKSGDIHKLFKKYGTVIECDVVKNYAFVHMGRESMARDAIDGLNNTMFNGNKIAVQMSKTRRMDEGPPGMMFGDFRGRGRGGRGRGFMGPMRGGMPPRFRGKPFGEDSFMEPPFGRRPGMRPRLPHGMADRGLGMYDNELIARGASLRRGSLLGSGDYLLREREALARRLDAQALAADSYRGAAAAGDFDFASDLNASELGLERYGAAASRYGRLSAGAAERYAAAVDHFANDRYGGY</sequence>
<evidence type="ECO:0000256" key="2">
    <source>
        <dbReference type="PROSITE-ProRule" id="PRU00176"/>
    </source>
</evidence>
<name>A0ABP0FLV5_CLALP</name>
<feature type="domain" description="RRM" evidence="4">
    <location>
        <begin position="2"/>
        <end position="72"/>
    </location>
</feature>
<dbReference type="SMART" id="SM00360">
    <property type="entry name" value="RRM"/>
    <property type="match status" value="2"/>
</dbReference>
<accession>A0ABP0FLV5</accession>
<evidence type="ECO:0000313" key="5">
    <source>
        <dbReference type="EMBL" id="CAK8680341.1"/>
    </source>
</evidence>
<feature type="region of interest" description="Disordered" evidence="3">
    <location>
        <begin position="175"/>
        <end position="194"/>
    </location>
</feature>
<evidence type="ECO:0000259" key="4">
    <source>
        <dbReference type="PROSITE" id="PS50102"/>
    </source>
</evidence>
<keyword evidence="1 2" id="KW-0694">RNA-binding</keyword>
<evidence type="ECO:0000256" key="3">
    <source>
        <dbReference type="SAM" id="MobiDB-lite"/>
    </source>
</evidence>
<dbReference type="InterPro" id="IPR000504">
    <property type="entry name" value="RRM_dom"/>
</dbReference>
<feature type="domain" description="RRM" evidence="4">
    <location>
        <begin position="78"/>
        <end position="148"/>
    </location>
</feature>
<dbReference type="Pfam" id="PF00076">
    <property type="entry name" value="RRM_1"/>
    <property type="match status" value="2"/>
</dbReference>
<protein>
    <recommendedName>
        <fullName evidence="4">RRM domain-containing protein</fullName>
    </recommendedName>
</protein>
<dbReference type="PROSITE" id="PS50102">
    <property type="entry name" value="RRM"/>
    <property type="match status" value="2"/>
</dbReference>
<dbReference type="Gene3D" id="3.30.70.330">
    <property type="match status" value="2"/>
</dbReference>
<dbReference type="InterPro" id="IPR050502">
    <property type="entry name" value="Euk_RNA-bind_prot"/>
</dbReference>